<feature type="compositionally biased region" description="Acidic residues" evidence="1">
    <location>
        <begin position="313"/>
        <end position="324"/>
    </location>
</feature>
<feature type="region of interest" description="Disordered" evidence="1">
    <location>
        <begin position="63"/>
        <end position="150"/>
    </location>
</feature>
<gene>
    <name evidence="2" type="ORF">FGIG_09035</name>
</gene>
<name>A0A504YFS3_FASGI</name>
<feature type="region of interest" description="Disordered" evidence="1">
    <location>
        <begin position="1"/>
        <end position="31"/>
    </location>
</feature>
<reference evidence="2 3" key="1">
    <citation type="submission" date="2019-04" db="EMBL/GenBank/DDBJ databases">
        <title>Annotation for the trematode Fasciola gigantica.</title>
        <authorList>
            <person name="Choi Y.-J."/>
        </authorList>
    </citation>
    <scope>NUCLEOTIDE SEQUENCE [LARGE SCALE GENOMIC DNA]</scope>
    <source>
        <strain evidence="2">Uganda_cow_1</strain>
    </source>
</reference>
<evidence type="ECO:0000256" key="1">
    <source>
        <dbReference type="SAM" id="MobiDB-lite"/>
    </source>
</evidence>
<sequence>MPTSQSTPTPQQSSSTSSDLESVDDTDRPAKWNDEILDKSLINSQAQIDAAFSAHMRTILQPESSIVCPSGRLPTPRTSPDLTEGSLRYSGVRTPTHSPDRSGPSRLDVGVGLSISTSSWDEEQSSRERRLSDGEQPPVKSFLSSRPGPMNDPLLEVMALQGSKNFRVTSLTKHERSQIRRIASDLRAAQSQAQKVDWLMSLSGLGSHAHSRSVSSVDNSGMSRCSGHKNSKPKNDTNEITPNQLELDKVVRTDESDSSTASLSLGEKPVIDEEPKPTDLHKSPDLPKHSSSDTLEMFHAVESDASTTLNDPVYEDDYVTDSCA</sequence>
<comment type="caution">
    <text evidence="2">The sequence shown here is derived from an EMBL/GenBank/DDBJ whole genome shotgun (WGS) entry which is preliminary data.</text>
</comment>
<feature type="compositionally biased region" description="Basic and acidic residues" evidence="1">
    <location>
        <begin position="269"/>
        <end position="291"/>
    </location>
</feature>
<feature type="compositionally biased region" description="Basic and acidic residues" evidence="1">
    <location>
        <begin position="124"/>
        <end position="133"/>
    </location>
</feature>
<keyword evidence="3" id="KW-1185">Reference proteome</keyword>
<feature type="compositionally biased region" description="Low complexity" evidence="1">
    <location>
        <begin position="1"/>
        <end position="18"/>
    </location>
</feature>
<dbReference type="AlphaFoldDB" id="A0A504YFS3"/>
<evidence type="ECO:0000313" key="3">
    <source>
        <dbReference type="Proteomes" id="UP000316759"/>
    </source>
</evidence>
<feature type="compositionally biased region" description="Basic and acidic residues" evidence="1">
    <location>
        <begin position="246"/>
        <end position="255"/>
    </location>
</feature>
<feature type="compositionally biased region" description="Polar residues" evidence="1">
    <location>
        <begin position="212"/>
        <end position="223"/>
    </location>
</feature>
<dbReference type="Proteomes" id="UP000316759">
    <property type="component" value="Unassembled WGS sequence"/>
</dbReference>
<organism evidence="2 3">
    <name type="scientific">Fasciola gigantica</name>
    <name type="common">Giant liver fluke</name>
    <dbReference type="NCBI Taxonomy" id="46835"/>
    <lineage>
        <taxon>Eukaryota</taxon>
        <taxon>Metazoa</taxon>
        <taxon>Spiralia</taxon>
        <taxon>Lophotrochozoa</taxon>
        <taxon>Platyhelminthes</taxon>
        <taxon>Trematoda</taxon>
        <taxon>Digenea</taxon>
        <taxon>Plagiorchiida</taxon>
        <taxon>Echinostomata</taxon>
        <taxon>Echinostomatoidea</taxon>
        <taxon>Fasciolidae</taxon>
        <taxon>Fasciola</taxon>
    </lineage>
</organism>
<dbReference type="EMBL" id="SUNJ01014061">
    <property type="protein sequence ID" value="TPP56800.1"/>
    <property type="molecule type" value="Genomic_DNA"/>
</dbReference>
<accession>A0A504YFS3</accession>
<protein>
    <submittedName>
        <fullName evidence="2">Uncharacterized protein</fullName>
    </submittedName>
</protein>
<feature type="region of interest" description="Disordered" evidence="1">
    <location>
        <begin position="208"/>
        <end position="324"/>
    </location>
</feature>
<evidence type="ECO:0000313" key="2">
    <source>
        <dbReference type="EMBL" id="TPP56800.1"/>
    </source>
</evidence>
<proteinExistence type="predicted"/>